<dbReference type="AlphaFoldDB" id="A0A0A9D4C5"/>
<reference evidence="1" key="1">
    <citation type="submission" date="2014-09" db="EMBL/GenBank/DDBJ databases">
        <authorList>
            <person name="Magalhaes I.L.F."/>
            <person name="Oliveira U."/>
            <person name="Santos F.R."/>
            <person name="Vidigal T.H.D.A."/>
            <person name="Brescovit A.D."/>
            <person name="Santos A.J."/>
        </authorList>
    </citation>
    <scope>NUCLEOTIDE SEQUENCE</scope>
    <source>
        <tissue evidence="1">Shoot tissue taken approximately 20 cm above the soil surface</tissue>
    </source>
</reference>
<evidence type="ECO:0000313" key="1">
    <source>
        <dbReference type="EMBL" id="JAD78582.1"/>
    </source>
</evidence>
<reference evidence="1" key="2">
    <citation type="journal article" date="2015" name="Data Brief">
        <title>Shoot transcriptome of the giant reed, Arundo donax.</title>
        <authorList>
            <person name="Barrero R.A."/>
            <person name="Guerrero F.D."/>
            <person name="Moolhuijzen P."/>
            <person name="Goolsby J.A."/>
            <person name="Tidwell J."/>
            <person name="Bellgard S.E."/>
            <person name="Bellgard M.I."/>
        </authorList>
    </citation>
    <scope>NUCLEOTIDE SEQUENCE</scope>
    <source>
        <tissue evidence="1">Shoot tissue taken approximately 20 cm above the soil surface</tissue>
    </source>
</reference>
<accession>A0A0A9D4C5</accession>
<organism evidence="1">
    <name type="scientific">Arundo donax</name>
    <name type="common">Giant reed</name>
    <name type="synonym">Donax arundinaceus</name>
    <dbReference type="NCBI Taxonomy" id="35708"/>
    <lineage>
        <taxon>Eukaryota</taxon>
        <taxon>Viridiplantae</taxon>
        <taxon>Streptophyta</taxon>
        <taxon>Embryophyta</taxon>
        <taxon>Tracheophyta</taxon>
        <taxon>Spermatophyta</taxon>
        <taxon>Magnoliopsida</taxon>
        <taxon>Liliopsida</taxon>
        <taxon>Poales</taxon>
        <taxon>Poaceae</taxon>
        <taxon>PACMAD clade</taxon>
        <taxon>Arundinoideae</taxon>
        <taxon>Arundineae</taxon>
        <taxon>Arundo</taxon>
    </lineage>
</organism>
<dbReference type="EMBL" id="GBRH01219313">
    <property type="protein sequence ID" value="JAD78582.1"/>
    <property type="molecule type" value="Transcribed_RNA"/>
</dbReference>
<sequence>MMVGLRLMPSAFNCSNRSRPTWASPFLSQATNKTEYVISFGRTPNIFISLSTSTAFET</sequence>
<name>A0A0A9D4C5_ARUDO</name>
<protein>
    <submittedName>
        <fullName evidence="1">Uncharacterized protein</fullName>
    </submittedName>
</protein>
<proteinExistence type="predicted"/>